<feature type="signal peptide" evidence="2">
    <location>
        <begin position="1"/>
        <end position="35"/>
    </location>
</feature>
<dbReference type="RefSeq" id="WP_368381273.1">
    <property type="nucleotide sequence ID" value="NZ_JBFRYA010000006.1"/>
</dbReference>
<comment type="caution">
    <text evidence="3">The sequence shown here is derived from an EMBL/GenBank/DDBJ whole genome shotgun (WGS) entry which is preliminary data.</text>
</comment>
<evidence type="ECO:0000256" key="1">
    <source>
        <dbReference type="SAM" id="MobiDB-lite"/>
    </source>
</evidence>
<protein>
    <recommendedName>
        <fullName evidence="5">Collagen triple helix repeat protein</fullName>
    </recommendedName>
</protein>
<dbReference type="InterPro" id="IPR008160">
    <property type="entry name" value="Collagen"/>
</dbReference>
<sequence>MNISNNNSQQNFYSMPRRRTALAAAVIIAVMGLTACGGDDGRDGSPGAMGVAGTDGTNGTNGTNGSNGANGSNGVDGANGVNGSNGVDGAPAFPAATILIASNGGGDTNVRVRNESLGLLNTYNSGGNEGLLVDSAGHLVQAQDAVAPASIVTACNAVARKTGEASRALTGPSTGLATPKGIAKIASAGLVVVANVGANNLLVFGAAAGGDQAPLATVSLGTNAWDIAYDDIADRLFVAQTNGSVAVFDSFSTDLGAMAPRIFTSATAGATTNFHGIDYDQAGDRLVVSDVGSATDASDGRLYVFDNASTATGSVTPSVSIFGPTTLLGNPVDVQLDGSDVRIAEKSNDAILVYRNIFESAGGDVAADVVFATTKPESIAVLAATGPRAGATDITDPNTAYTLLTTSNPAGGPAGLLFKTSRNLGAPAQTFNASGAAAGLTGIENVVLDRNGDAYIAFDAGAAPGIAVVSALDGRSAGSFNASRDRIISGAATTLLTPKGVEIADDLGLILVADTGASAILVFSSCAAGDAAPLATLSGTGTPWDSDYDPLNDTLYVAQTNGSVDAYDNFSIDLGANGASRTITLSPAATNLHSVRYDQRSDTLILADVGSGVDATDGALLTLEFASTANGSTPVSKSVSGPLTGLGNPVDIAFDGVDLYVAEKANGGGAIQVWRNFLTNTALAGSVAPSSSVAAVNPESIVLMPKR</sequence>
<evidence type="ECO:0000313" key="3">
    <source>
        <dbReference type="EMBL" id="MEX1669008.1"/>
    </source>
</evidence>
<organism evidence="3 4">
    <name type="scientific">Zhongshania guokunii</name>
    <dbReference type="NCBI Taxonomy" id="641783"/>
    <lineage>
        <taxon>Bacteria</taxon>
        <taxon>Pseudomonadati</taxon>
        <taxon>Pseudomonadota</taxon>
        <taxon>Gammaproteobacteria</taxon>
        <taxon>Cellvibrionales</taxon>
        <taxon>Spongiibacteraceae</taxon>
        <taxon>Zhongshania</taxon>
    </lineage>
</organism>
<feature type="region of interest" description="Disordered" evidence="1">
    <location>
        <begin position="46"/>
        <end position="77"/>
    </location>
</feature>
<proteinExistence type="predicted"/>
<evidence type="ECO:0000313" key="4">
    <source>
        <dbReference type="Proteomes" id="UP001557485"/>
    </source>
</evidence>
<feature type="chain" id="PRO_5045847339" description="Collagen triple helix repeat protein" evidence="2">
    <location>
        <begin position="36"/>
        <end position="707"/>
    </location>
</feature>
<reference evidence="3 4" key="1">
    <citation type="journal article" date="2011" name="Int. J. Syst. Evol. Microbiol.">
        <title>Zhongshania antarctica gen. nov., sp. nov. and Zhongshania guokunii sp. nov., gammaproteobacteria respectively isolated from coastal attached (fast) ice and surface seawater of the Antarctic.</title>
        <authorList>
            <person name="Li H.J."/>
            <person name="Zhang X.Y."/>
            <person name="Chen C.X."/>
            <person name="Zhang Y.J."/>
            <person name="Gao Z.M."/>
            <person name="Yu Y."/>
            <person name="Chen X.L."/>
            <person name="Chen B."/>
            <person name="Zhang Y.Z."/>
        </authorList>
    </citation>
    <scope>NUCLEOTIDE SEQUENCE [LARGE SCALE GENOMIC DNA]</scope>
    <source>
        <strain evidence="3 4">ZS6-22T</strain>
    </source>
</reference>
<dbReference type="SUPFAM" id="SSF63825">
    <property type="entry name" value="YWTD domain"/>
    <property type="match status" value="2"/>
</dbReference>
<accession>A0ABV3U4X6</accession>
<name>A0ABV3U4X6_9GAMM</name>
<keyword evidence="4" id="KW-1185">Reference proteome</keyword>
<evidence type="ECO:0000256" key="2">
    <source>
        <dbReference type="SAM" id="SignalP"/>
    </source>
</evidence>
<feature type="compositionally biased region" description="Low complexity" evidence="1">
    <location>
        <begin position="51"/>
        <end position="77"/>
    </location>
</feature>
<gene>
    <name evidence="3" type="ORF">AB4876_08785</name>
</gene>
<evidence type="ECO:0008006" key="5">
    <source>
        <dbReference type="Google" id="ProtNLM"/>
    </source>
</evidence>
<keyword evidence="2" id="KW-0732">Signal</keyword>
<dbReference type="Proteomes" id="UP001557485">
    <property type="component" value="Unassembled WGS sequence"/>
</dbReference>
<dbReference type="Pfam" id="PF01391">
    <property type="entry name" value="Collagen"/>
    <property type="match status" value="1"/>
</dbReference>
<dbReference type="EMBL" id="JBFRYA010000006">
    <property type="protein sequence ID" value="MEX1669008.1"/>
    <property type="molecule type" value="Genomic_DNA"/>
</dbReference>